<dbReference type="Pfam" id="PF02195">
    <property type="entry name" value="ParB_N"/>
    <property type="match status" value="1"/>
</dbReference>
<evidence type="ECO:0000313" key="3">
    <source>
        <dbReference type="Proteomes" id="UP000005632"/>
    </source>
</evidence>
<keyword evidence="3" id="KW-1185">Reference proteome</keyword>
<dbReference type="CDD" id="cd16387">
    <property type="entry name" value="ParB_N_Srx"/>
    <property type="match status" value="1"/>
</dbReference>
<dbReference type="Proteomes" id="UP000005632">
    <property type="component" value="Chromosome"/>
</dbReference>
<dbReference type="InterPro" id="IPR003115">
    <property type="entry name" value="ParB_N"/>
</dbReference>
<evidence type="ECO:0000259" key="1">
    <source>
        <dbReference type="Pfam" id="PF02195"/>
    </source>
</evidence>
<gene>
    <name evidence="2" type="ordered locus">SpiGrapes_2457</name>
</gene>
<dbReference type="STRING" id="158190.SpiGrapes_2457"/>
<dbReference type="HOGENOM" id="CLU_821036_0_0_12"/>
<evidence type="ECO:0000313" key="2">
    <source>
        <dbReference type="EMBL" id="AEV30220.1"/>
    </source>
</evidence>
<name>G8QTH9_SPHPG</name>
<dbReference type="eggNOG" id="COG1475">
    <property type="taxonomic scope" value="Bacteria"/>
</dbReference>
<organism evidence="2 3">
    <name type="scientific">Sphaerochaeta pleomorpha (strain ATCC BAA-1885 / DSM 22778 / Grapes)</name>
    <dbReference type="NCBI Taxonomy" id="158190"/>
    <lineage>
        <taxon>Bacteria</taxon>
        <taxon>Pseudomonadati</taxon>
        <taxon>Spirochaetota</taxon>
        <taxon>Spirochaetia</taxon>
        <taxon>Spirochaetales</taxon>
        <taxon>Sphaerochaetaceae</taxon>
        <taxon>Sphaerochaeta</taxon>
    </lineage>
</organism>
<dbReference type="OrthoDB" id="9769293at2"/>
<feature type="domain" description="ParB-like N-terminal" evidence="1">
    <location>
        <begin position="51"/>
        <end position="94"/>
    </location>
</feature>
<dbReference type="RefSeq" id="WP_014271060.1">
    <property type="nucleotide sequence ID" value="NC_016633.1"/>
</dbReference>
<dbReference type="KEGG" id="sgp:SpiGrapes_2457"/>
<dbReference type="SUPFAM" id="SSF110849">
    <property type="entry name" value="ParB/Sulfiredoxin"/>
    <property type="match status" value="1"/>
</dbReference>
<reference evidence="2 3" key="1">
    <citation type="submission" date="2011-11" db="EMBL/GenBank/DDBJ databases">
        <title>Complete sequence of Spirochaeta sp. grapes.</title>
        <authorList>
            <consortium name="US DOE Joint Genome Institute"/>
            <person name="Lucas S."/>
            <person name="Han J."/>
            <person name="Lapidus A."/>
            <person name="Cheng J.-F."/>
            <person name="Goodwin L."/>
            <person name="Pitluck S."/>
            <person name="Peters L."/>
            <person name="Ovchinnikova G."/>
            <person name="Munk A.C."/>
            <person name="Detter J.C."/>
            <person name="Han C."/>
            <person name="Tapia R."/>
            <person name="Land M."/>
            <person name="Hauser L."/>
            <person name="Kyrpides N."/>
            <person name="Ivanova N."/>
            <person name="Pagani I."/>
            <person name="Ritalahtilisa K."/>
            <person name="Loeffler F."/>
            <person name="Woyke T."/>
        </authorList>
    </citation>
    <scope>NUCLEOTIDE SEQUENCE [LARGE SCALE GENOMIC DNA]</scope>
    <source>
        <strain evidence="3">ATCC BAA-1885 / DSM 22778 / Grapes</strain>
    </source>
</reference>
<sequence length="331" mass="37988">MAKSNYMELSINEVELDITNPRIKMYLENYSEITSEGIALALNGAASDGAFLALRESIRANGGVINPILVNHNEDDKYIVIEGNTRLQIYKDFLVTNPSGPWRTIRAIVYENMTEEEIHSIRLQTHLVGPRDWDPYSKAKYLDYLMNDKRLPLNAIISYCGGKKTEILKLVAAYQDMQRYYVTKTKELEFDLDYKDFSKFSELQNKGIIDALRLNNFTKIDFSTWVLNRNIDTAQNVRLLPTILKDKDAKAEFLRTNISEAYKRVNLPITAIDLSSIDYFSLCQALTAKLDKICYKEAKYLQSDKGEEKRAALLLLSQSIEFILDEGSEEE</sequence>
<dbReference type="Gene3D" id="3.90.1530.10">
    <property type="entry name" value="Conserved hypothetical protein from pyrococcus furiosus pfu- 392566-001, ParB domain"/>
    <property type="match status" value="1"/>
</dbReference>
<dbReference type="InterPro" id="IPR036086">
    <property type="entry name" value="ParB/Sulfiredoxin_sf"/>
</dbReference>
<protein>
    <submittedName>
        <fullName evidence="2">ParB-like nuclease</fullName>
    </submittedName>
</protein>
<dbReference type="AlphaFoldDB" id="G8QTH9"/>
<dbReference type="EMBL" id="CP003155">
    <property type="protein sequence ID" value="AEV30220.1"/>
    <property type="molecule type" value="Genomic_DNA"/>
</dbReference>
<accession>G8QTH9</accession>
<proteinExistence type="predicted"/>